<comment type="caution">
    <text evidence="1">The sequence shown here is derived from an EMBL/GenBank/DDBJ whole genome shotgun (WGS) entry which is preliminary data.</text>
</comment>
<dbReference type="InterPro" id="IPR012340">
    <property type="entry name" value="NA-bd_OB-fold"/>
</dbReference>
<proteinExistence type="predicted"/>
<organism evidence="1 2">
    <name type="scientific">Stylosanthes scabra</name>
    <dbReference type="NCBI Taxonomy" id="79078"/>
    <lineage>
        <taxon>Eukaryota</taxon>
        <taxon>Viridiplantae</taxon>
        <taxon>Streptophyta</taxon>
        <taxon>Embryophyta</taxon>
        <taxon>Tracheophyta</taxon>
        <taxon>Spermatophyta</taxon>
        <taxon>Magnoliopsida</taxon>
        <taxon>eudicotyledons</taxon>
        <taxon>Gunneridae</taxon>
        <taxon>Pentapetalae</taxon>
        <taxon>rosids</taxon>
        <taxon>fabids</taxon>
        <taxon>Fabales</taxon>
        <taxon>Fabaceae</taxon>
        <taxon>Papilionoideae</taxon>
        <taxon>50 kb inversion clade</taxon>
        <taxon>dalbergioids sensu lato</taxon>
        <taxon>Dalbergieae</taxon>
        <taxon>Pterocarpus clade</taxon>
        <taxon>Stylosanthes</taxon>
    </lineage>
</organism>
<accession>A0ABU6YB88</accession>
<dbReference type="EMBL" id="JASCZI010241763">
    <property type="protein sequence ID" value="MED6206534.1"/>
    <property type="molecule type" value="Genomic_DNA"/>
</dbReference>
<dbReference type="SUPFAM" id="SSF50249">
    <property type="entry name" value="Nucleic acid-binding proteins"/>
    <property type="match status" value="2"/>
</dbReference>
<dbReference type="Proteomes" id="UP001341840">
    <property type="component" value="Unassembled WGS sequence"/>
</dbReference>
<keyword evidence="2" id="KW-1185">Reference proteome</keyword>
<sequence>MELGGGCCSPVLDALHLELKRRIHLGDGPSGEGGGSIQFSIPSDSVSLYQFLVKENCIYSMRNFIVKPVGNGLRVASHNFKLRFFVRTFVSMLSTDDFQFLRFRFTPYLEINGMCSNNDIFLIDRVGQVVGKEDPEDIITKAGQSSKRMRLYLEDEEKNKMKCTLFGDFVAEAFIILEKENIEKNIEPLVMVAQLFKPHVYLSDFCIQPSFYGSRVFFNPAFREVE</sequence>
<dbReference type="Gene3D" id="2.40.50.140">
    <property type="entry name" value="Nucleic acid-binding proteins"/>
    <property type="match status" value="1"/>
</dbReference>
<evidence type="ECO:0000313" key="1">
    <source>
        <dbReference type="EMBL" id="MED6206534.1"/>
    </source>
</evidence>
<gene>
    <name evidence="1" type="ORF">PIB30_027758</name>
</gene>
<evidence type="ECO:0000313" key="2">
    <source>
        <dbReference type="Proteomes" id="UP001341840"/>
    </source>
</evidence>
<evidence type="ECO:0008006" key="3">
    <source>
        <dbReference type="Google" id="ProtNLM"/>
    </source>
</evidence>
<protein>
    <recommendedName>
        <fullName evidence="3">DUF223 domain-containing protein</fullName>
    </recommendedName>
</protein>
<name>A0ABU6YB88_9FABA</name>
<reference evidence="1 2" key="1">
    <citation type="journal article" date="2023" name="Plants (Basel)">
        <title>Bridging the Gap: Combining Genomics and Transcriptomics Approaches to Understand Stylosanthes scabra, an Orphan Legume from the Brazilian Caatinga.</title>
        <authorList>
            <person name="Ferreira-Neto J.R.C."/>
            <person name="da Silva M.D."/>
            <person name="Binneck E."/>
            <person name="de Melo N.F."/>
            <person name="da Silva R.H."/>
            <person name="de Melo A.L.T.M."/>
            <person name="Pandolfi V."/>
            <person name="Bustamante F.O."/>
            <person name="Brasileiro-Vidal A.C."/>
            <person name="Benko-Iseppon A.M."/>
        </authorList>
    </citation>
    <scope>NUCLEOTIDE SEQUENCE [LARGE SCALE GENOMIC DNA]</scope>
    <source>
        <tissue evidence="1">Leaves</tissue>
    </source>
</reference>